<reference evidence="8" key="1">
    <citation type="journal article" date="2013" name="Nature">
        <title>Pan genome of the phytoplankton Emiliania underpins its global distribution.</title>
        <authorList>
            <person name="Read B.A."/>
            <person name="Kegel J."/>
            <person name="Klute M.J."/>
            <person name="Kuo A."/>
            <person name="Lefebvre S.C."/>
            <person name="Maumus F."/>
            <person name="Mayer C."/>
            <person name="Miller J."/>
            <person name="Monier A."/>
            <person name="Salamov A."/>
            <person name="Young J."/>
            <person name="Aguilar M."/>
            <person name="Claverie J.M."/>
            <person name="Frickenhaus S."/>
            <person name="Gonzalez K."/>
            <person name="Herman E.K."/>
            <person name="Lin Y.C."/>
            <person name="Napier J."/>
            <person name="Ogata H."/>
            <person name="Sarno A.F."/>
            <person name="Shmutz J."/>
            <person name="Schroeder D."/>
            <person name="de Vargas C."/>
            <person name="Verret F."/>
            <person name="von Dassow P."/>
            <person name="Valentin K."/>
            <person name="Van de Peer Y."/>
            <person name="Wheeler G."/>
            <person name="Dacks J.B."/>
            <person name="Delwiche C.F."/>
            <person name="Dyhrman S.T."/>
            <person name="Glockner G."/>
            <person name="John U."/>
            <person name="Richards T."/>
            <person name="Worden A.Z."/>
            <person name="Zhang X."/>
            <person name="Grigoriev I.V."/>
            <person name="Allen A.E."/>
            <person name="Bidle K."/>
            <person name="Borodovsky M."/>
            <person name="Bowler C."/>
            <person name="Brownlee C."/>
            <person name="Cock J.M."/>
            <person name="Elias M."/>
            <person name="Gladyshev V.N."/>
            <person name="Groth M."/>
            <person name="Guda C."/>
            <person name="Hadaegh A."/>
            <person name="Iglesias-Rodriguez M.D."/>
            <person name="Jenkins J."/>
            <person name="Jones B.M."/>
            <person name="Lawson T."/>
            <person name="Leese F."/>
            <person name="Lindquist E."/>
            <person name="Lobanov A."/>
            <person name="Lomsadze A."/>
            <person name="Malik S.B."/>
            <person name="Marsh M.E."/>
            <person name="Mackinder L."/>
            <person name="Mock T."/>
            <person name="Mueller-Roeber B."/>
            <person name="Pagarete A."/>
            <person name="Parker M."/>
            <person name="Probert I."/>
            <person name="Quesneville H."/>
            <person name="Raines C."/>
            <person name="Rensing S.A."/>
            <person name="Riano-Pachon D.M."/>
            <person name="Richier S."/>
            <person name="Rokitta S."/>
            <person name="Shiraiwa Y."/>
            <person name="Soanes D.M."/>
            <person name="van der Giezen M."/>
            <person name="Wahlund T.M."/>
            <person name="Williams B."/>
            <person name="Wilson W."/>
            <person name="Wolfe G."/>
            <person name="Wurch L.L."/>
        </authorList>
    </citation>
    <scope>NUCLEOTIDE SEQUENCE</scope>
</reference>
<dbReference type="Proteomes" id="UP000013827">
    <property type="component" value="Unassembled WGS sequence"/>
</dbReference>
<dbReference type="InterPro" id="IPR004057">
    <property type="entry name" value="Epsilon_tubulin"/>
</dbReference>
<dbReference type="PaxDb" id="2903-EOD08281"/>
<dbReference type="InterPro" id="IPR008280">
    <property type="entry name" value="Tub_FtsZ_C"/>
</dbReference>
<proteinExistence type="inferred from homology"/>
<dbReference type="STRING" id="2903.R1DBN3"/>
<feature type="region of interest" description="Disordered" evidence="5">
    <location>
        <begin position="214"/>
        <end position="253"/>
    </location>
</feature>
<evidence type="ECO:0000313" key="8">
    <source>
        <dbReference type="Proteomes" id="UP000013827"/>
    </source>
</evidence>
<evidence type="ECO:0000256" key="1">
    <source>
        <dbReference type="ARBA" id="ARBA00009636"/>
    </source>
</evidence>
<keyword evidence="3" id="KW-0547">Nucleotide-binding</keyword>
<dbReference type="Gene3D" id="3.40.50.1440">
    <property type="entry name" value="Tubulin/FtsZ, GTPase domain"/>
    <property type="match status" value="2"/>
</dbReference>
<protein>
    <recommendedName>
        <fullName evidence="6">Tubulin/FtsZ GTPase domain-containing protein</fullName>
    </recommendedName>
</protein>
<dbReference type="GO" id="GO:0005874">
    <property type="term" value="C:microtubule"/>
    <property type="evidence" value="ECO:0007669"/>
    <property type="project" value="UniProtKB-KW"/>
</dbReference>
<dbReference type="GeneID" id="17254431"/>
<evidence type="ECO:0000313" key="7">
    <source>
        <dbReference type="EnsemblProtists" id="EOD08281"/>
    </source>
</evidence>
<dbReference type="PRINTS" id="PR01519">
    <property type="entry name" value="EPSLNTUBULIN"/>
</dbReference>
<dbReference type="InterPro" id="IPR000217">
    <property type="entry name" value="Tubulin"/>
</dbReference>
<dbReference type="GO" id="GO:0007017">
    <property type="term" value="P:microtubule-based process"/>
    <property type="evidence" value="ECO:0007669"/>
    <property type="project" value="InterPro"/>
</dbReference>
<evidence type="ECO:0000256" key="4">
    <source>
        <dbReference type="ARBA" id="ARBA00023134"/>
    </source>
</evidence>
<accession>A0A0D3IAJ6</accession>
<dbReference type="RefSeq" id="XP_005760710.1">
    <property type="nucleotide sequence ID" value="XM_005760653.1"/>
</dbReference>
<dbReference type="GO" id="GO:0005525">
    <property type="term" value="F:GTP binding"/>
    <property type="evidence" value="ECO:0007669"/>
    <property type="project" value="UniProtKB-KW"/>
</dbReference>
<sequence length="380" mass="39219">MLYLHVGQAGNEVGSAFWRLAASEGPPAGRVFDEKGRCRAVFVDTEPKACDGCPGVMLAHSLGGGTGSGLGSRLVQELRDEHPRAYLLASSIAPFGAGELPLAAYNGTLALATLQEHSDAVLLFDNASLMSRLRDTAAAAAAAAGPRAAAALSSGSSGRLCLRQIDDHVAACLCGLALPADYGGAARPQPFLPGQLVAAVAPLARYKLLELSTARGPQAAPPPSAAPPPPATAASPHLPPPPPPPRGARRPVNWSTLGDELAEQLPRFDLQQRPALALARGAGNEAVTDRDRSRLCKQLGPSAGAGTACGQTVEWWEGTSAACALPGTGAPRTLTLAANRTAGAAHVGQLALRAELMLLRRAYAHHYDEYGVGLEEMQQA</sequence>
<evidence type="ECO:0000256" key="2">
    <source>
        <dbReference type="ARBA" id="ARBA00022701"/>
    </source>
</evidence>
<keyword evidence="8" id="KW-1185">Reference proteome</keyword>
<dbReference type="KEGG" id="ehx:EMIHUDRAFT_120931"/>
<dbReference type="eggNOG" id="KOG1374">
    <property type="taxonomic scope" value="Eukaryota"/>
</dbReference>
<feature type="domain" description="Tubulin/FtsZ GTPase" evidence="6">
    <location>
        <begin position="3"/>
        <end position="184"/>
    </location>
</feature>
<dbReference type="SMART" id="SM00864">
    <property type="entry name" value="Tubulin"/>
    <property type="match status" value="1"/>
</dbReference>
<evidence type="ECO:0000256" key="5">
    <source>
        <dbReference type="SAM" id="MobiDB-lite"/>
    </source>
</evidence>
<dbReference type="InterPro" id="IPR017975">
    <property type="entry name" value="Tubulin_CS"/>
</dbReference>
<dbReference type="HOGENOM" id="CLU_015718_1_0_1"/>
<dbReference type="SUPFAM" id="SSF55307">
    <property type="entry name" value="Tubulin C-terminal domain-like"/>
    <property type="match status" value="1"/>
</dbReference>
<keyword evidence="4" id="KW-0342">GTP-binding</keyword>
<organism evidence="7 8">
    <name type="scientific">Emiliania huxleyi (strain CCMP1516)</name>
    <dbReference type="NCBI Taxonomy" id="280463"/>
    <lineage>
        <taxon>Eukaryota</taxon>
        <taxon>Haptista</taxon>
        <taxon>Haptophyta</taxon>
        <taxon>Prymnesiophyceae</taxon>
        <taxon>Isochrysidales</taxon>
        <taxon>Noelaerhabdaceae</taxon>
        <taxon>Emiliania</taxon>
    </lineage>
</organism>
<dbReference type="SUPFAM" id="SSF52490">
    <property type="entry name" value="Tubulin nucleotide-binding domain-like"/>
    <property type="match status" value="1"/>
</dbReference>
<comment type="similarity">
    <text evidence="1">Belongs to the tubulin family.</text>
</comment>
<evidence type="ECO:0000259" key="6">
    <source>
        <dbReference type="SMART" id="SM00864"/>
    </source>
</evidence>
<dbReference type="InterPro" id="IPR036525">
    <property type="entry name" value="Tubulin/FtsZ_GTPase_sf"/>
</dbReference>
<dbReference type="AlphaFoldDB" id="A0A0D3IAJ6"/>
<dbReference type="EnsemblProtists" id="EOD08281">
    <property type="protein sequence ID" value="EOD08281"/>
    <property type="gene ID" value="EMIHUDRAFT_120931"/>
</dbReference>
<reference evidence="7" key="2">
    <citation type="submission" date="2024-10" db="UniProtKB">
        <authorList>
            <consortium name="EnsemblProtists"/>
        </authorList>
    </citation>
    <scope>IDENTIFICATION</scope>
</reference>
<keyword evidence="2" id="KW-0493">Microtubule</keyword>
<evidence type="ECO:0000256" key="3">
    <source>
        <dbReference type="ARBA" id="ARBA00022741"/>
    </source>
</evidence>
<dbReference type="PANTHER" id="PTHR11588">
    <property type="entry name" value="TUBULIN"/>
    <property type="match status" value="1"/>
</dbReference>
<dbReference type="PROSITE" id="PS00227">
    <property type="entry name" value="TUBULIN"/>
    <property type="match status" value="1"/>
</dbReference>
<name>A0A0D3IAJ6_EMIH1</name>
<feature type="compositionally biased region" description="Pro residues" evidence="5">
    <location>
        <begin position="219"/>
        <end position="246"/>
    </location>
</feature>
<dbReference type="Pfam" id="PF00091">
    <property type="entry name" value="Tubulin"/>
    <property type="match status" value="1"/>
</dbReference>
<dbReference type="InterPro" id="IPR003008">
    <property type="entry name" value="Tubulin_FtsZ_GTPase"/>
</dbReference>